<organism evidence="1 2">
    <name type="scientific">Paramecium pentaurelia</name>
    <dbReference type="NCBI Taxonomy" id="43138"/>
    <lineage>
        <taxon>Eukaryota</taxon>
        <taxon>Sar</taxon>
        <taxon>Alveolata</taxon>
        <taxon>Ciliophora</taxon>
        <taxon>Intramacronucleata</taxon>
        <taxon>Oligohymenophorea</taxon>
        <taxon>Peniculida</taxon>
        <taxon>Parameciidae</taxon>
        <taxon>Paramecium</taxon>
    </lineage>
</organism>
<gene>
    <name evidence="1" type="ORF">PPENT_87.1.T0610275</name>
</gene>
<keyword evidence="2" id="KW-1185">Reference proteome</keyword>
<sequence length="122" mass="14848">MFNQDLENTLFQKYDLQHQYQLSNLFNHIDEIEKNVVFQLIFQINLSIILSINWRNQNQIYLSKEQIFNLNSKQIILLNHPIQIVEIYYLNTHSKIFKWTSRLNIKTKLRHKFKLIELLSSV</sequence>
<evidence type="ECO:0000313" key="2">
    <source>
        <dbReference type="Proteomes" id="UP000689195"/>
    </source>
</evidence>
<reference evidence="1" key="1">
    <citation type="submission" date="2021-01" db="EMBL/GenBank/DDBJ databases">
        <authorList>
            <consortium name="Genoscope - CEA"/>
            <person name="William W."/>
        </authorList>
    </citation>
    <scope>NUCLEOTIDE SEQUENCE</scope>
</reference>
<protein>
    <submittedName>
        <fullName evidence="1">Uncharacterized protein</fullName>
    </submittedName>
</protein>
<accession>A0A8S1VDX9</accession>
<evidence type="ECO:0000313" key="1">
    <source>
        <dbReference type="EMBL" id="CAD8174771.1"/>
    </source>
</evidence>
<dbReference type="Proteomes" id="UP000689195">
    <property type="component" value="Unassembled WGS sequence"/>
</dbReference>
<proteinExistence type="predicted"/>
<name>A0A8S1VDX9_9CILI</name>
<comment type="caution">
    <text evidence="1">The sequence shown here is derived from an EMBL/GenBank/DDBJ whole genome shotgun (WGS) entry which is preliminary data.</text>
</comment>
<dbReference type="EMBL" id="CAJJDO010000061">
    <property type="protein sequence ID" value="CAD8174771.1"/>
    <property type="molecule type" value="Genomic_DNA"/>
</dbReference>
<dbReference type="AlphaFoldDB" id="A0A8S1VDX9"/>